<reference evidence="5 6" key="1">
    <citation type="submission" date="2019-10" db="EMBL/GenBank/DDBJ databases">
        <authorList>
            <person name="Palmer J.M."/>
        </authorList>
    </citation>
    <scope>NUCLEOTIDE SEQUENCE [LARGE SCALE GENOMIC DNA]</scope>
    <source>
        <strain evidence="5 6">TWF718</strain>
    </source>
</reference>
<keyword evidence="6" id="KW-1185">Reference proteome</keyword>
<feature type="compositionally biased region" description="Pro residues" evidence="2">
    <location>
        <begin position="26"/>
        <end position="51"/>
    </location>
</feature>
<dbReference type="SUPFAM" id="SSF48452">
    <property type="entry name" value="TPR-like"/>
    <property type="match status" value="1"/>
</dbReference>
<feature type="compositionally biased region" description="Polar residues" evidence="2">
    <location>
        <begin position="276"/>
        <end position="305"/>
    </location>
</feature>
<keyword evidence="1" id="KW-0539">Nucleus</keyword>
<comment type="function">
    <text evidence="1">Plays a role in nonsense-mediated mRNA decay.</text>
</comment>
<feature type="domain" description="DNA/RNA-binding" evidence="3">
    <location>
        <begin position="627"/>
        <end position="918"/>
    </location>
</feature>
<keyword evidence="1" id="KW-0866">Nonsense-mediated mRNA decay</keyword>
<dbReference type="EMBL" id="JAVHNR010000002">
    <property type="protein sequence ID" value="KAK6350634.1"/>
    <property type="molecule type" value="Genomic_DNA"/>
</dbReference>
<dbReference type="PANTHER" id="PTHR15696:SF36">
    <property type="entry name" value="NONSENSE-MEDIATED MRNA DECAY FACTOR"/>
    <property type="match status" value="1"/>
</dbReference>
<organism evidence="5 6">
    <name type="scientific">Orbilia javanica</name>
    <dbReference type="NCBI Taxonomy" id="47235"/>
    <lineage>
        <taxon>Eukaryota</taxon>
        <taxon>Fungi</taxon>
        <taxon>Dikarya</taxon>
        <taxon>Ascomycota</taxon>
        <taxon>Pezizomycotina</taxon>
        <taxon>Orbiliomycetes</taxon>
        <taxon>Orbiliales</taxon>
        <taxon>Orbiliaceae</taxon>
        <taxon>Orbilia</taxon>
    </lineage>
</organism>
<proteinExistence type="predicted"/>
<feature type="region of interest" description="Disordered" evidence="2">
    <location>
        <begin position="389"/>
        <end position="411"/>
    </location>
</feature>
<dbReference type="GO" id="GO:0000184">
    <property type="term" value="P:nuclear-transcribed mRNA catabolic process, nonsense-mediated decay"/>
    <property type="evidence" value="ECO:0007669"/>
    <property type="project" value="UniProtKB-KW"/>
</dbReference>
<feature type="region of interest" description="Disordered" evidence="2">
    <location>
        <begin position="1178"/>
        <end position="1222"/>
    </location>
</feature>
<sequence length="1301" mass="142510">MAAASNRSSVPPGLDPNLQFFDIHPSPQPPPPTPAVDSTPPTPQVLSPLPPTLIDTHNQLQSSLLGEEHPVIHHPSLDNLPRPFPPLDPTLQDPGNTGIDLEAGDNQLENDENRAWGGSQLSEDDSSATLGQSDAASLTNSDDTVVNQLQNFPILLPVNHPLFDPFIHDTALWPRPDVLEQWDPERIQLEIEETLGPHFPPGFVEPYPHHPTGLPNGFGSRFPGQFAQDQPPPAQGVPPYFTLEQLEAGFVPEPRRVPGLRRPEHQHPLARAAFVQSDQAQPTNPRHQGSTRASRSQPQLAQQGNIIGRHRGSTRRSSTHPVIVAPSPTGSDGRTQGPRQTVAELFTQGLLLGLGQGERPAPAPRTPERPLPHLGSPIHFQNVATGERVTNSGVNRPTDNFGASTSGSERNTLGADQATAVLTGNTDDDLHSEATEWEAMRNKAAIYEQEVNRLLELRDAGDGALERELDERTVGLRNAVEEMIFQNIEYCQNHEVPAKCWLIHHKIILRYSKAIAALKKDGKRPVELRKVYAYFTKFIKLSSKFYRALIQRLISHFGVHNLKFVAAEFKFEIDSSDQEKDYPSQIQNFATLVCYESLLHLGDLARYRENYGEPNPRSPDAKNWGPAKGYYTLARKVIPAHPKAFNQLAVLAQYEQSHFTAIYYLYRSLLAEEPDEATHETTLGNLKICFVKILKDNASSDGAASDEITLMFSRYHAHCFLSNDASEYESLKSDLLNQITLAVKERAVPTVILNRMILINIAAEHLALSRDRGVYLSQISEVDSSDKSTLLATLSSPKVVTFLRFNVETFTSILMVLQQELDGTSQDSREDVADLVSAVTRRMLPSLRLYSAWLLISHHILVNETNDMSLNVQVKQLWQTYATTLSLLQSTFPMGSLSQSPYLLEEDDDIAGFKPLMDTSESRRLGKEVAGIQGRDHPNQESLARILYLLEDGIELCTAGNVPIDVKNNTFAFQDGIISTDSNTGNAEYPTITLRDIPVTGGIRATSTASRLGQANHMGSVISEPASTTLTNKMNAMVDDLVGSSHSREDSDDEEEVIVFKGRRSFFTPLQPNPKTPASAPGINNATITAKSPMVAQAFAQPMGNGSSSALGGTIGPSSGKGKAPIPSNYMAPYRETVADGAINPSNPSVSAASPASLLTASDLVSYVQNYASRMTISQPAQPSQMSLATGQAGPSSMGLPQSGPPDAVTPKLSSASLERPIQSQAPTLASNNPQYYEASHAPSVPFGSNGPNFIQPGMRPQLNLGQDSGAYFRNSRQQHPMARENVRLPPRQDPYSYYYH</sequence>
<feature type="compositionally biased region" description="Polar residues" evidence="2">
    <location>
        <begin position="127"/>
        <end position="136"/>
    </location>
</feature>
<feature type="compositionally biased region" description="Basic residues" evidence="2">
    <location>
        <begin position="308"/>
        <end position="318"/>
    </location>
</feature>
<protein>
    <recommendedName>
        <fullName evidence="1">Nonsense-mediated mRNA decay factor</fullName>
    </recommendedName>
</protein>
<dbReference type="GO" id="GO:0005634">
    <property type="term" value="C:nucleus"/>
    <property type="evidence" value="ECO:0007669"/>
    <property type="project" value="UniProtKB-SubCell"/>
</dbReference>
<feature type="region of interest" description="Disordered" evidence="2">
    <location>
        <begin position="72"/>
        <end position="136"/>
    </location>
</feature>
<comment type="subcellular location">
    <subcellularLocation>
        <location evidence="1">Nucleus</location>
    </subcellularLocation>
</comment>
<dbReference type="Pfam" id="PF10373">
    <property type="entry name" value="EST1_DNA_bind"/>
    <property type="match status" value="1"/>
</dbReference>
<dbReference type="Gene3D" id="1.25.40.10">
    <property type="entry name" value="Tetratricopeptide repeat domain"/>
    <property type="match status" value="1"/>
</dbReference>
<evidence type="ECO:0000313" key="6">
    <source>
        <dbReference type="Proteomes" id="UP001313282"/>
    </source>
</evidence>
<feature type="region of interest" description="Disordered" evidence="2">
    <location>
        <begin position="356"/>
        <end position="377"/>
    </location>
</feature>
<dbReference type="Proteomes" id="UP001313282">
    <property type="component" value="Unassembled WGS sequence"/>
</dbReference>
<evidence type="ECO:0000259" key="4">
    <source>
        <dbReference type="Pfam" id="PF10374"/>
    </source>
</evidence>
<dbReference type="Pfam" id="PF10374">
    <property type="entry name" value="EST1"/>
    <property type="match status" value="1"/>
</dbReference>
<dbReference type="InterPro" id="IPR019458">
    <property type="entry name" value="Est1-like_N"/>
</dbReference>
<accession>A0AAN8RK97</accession>
<feature type="domain" description="Telomerase activating protein Est1-like N-terminal" evidence="4">
    <location>
        <begin position="497"/>
        <end position="611"/>
    </location>
</feature>
<gene>
    <name evidence="5" type="ORF">TWF718_003821</name>
</gene>
<feature type="compositionally biased region" description="Polar residues" evidence="2">
    <location>
        <begin position="328"/>
        <end position="337"/>
    </location>
</feature>
<feature type="region of interest" description="Disordered" evidence="2">
    <location>
        <begin position="275"/>
        <end position="337"/>
    </location>
</feature>
<dbReference type="InterPro" id="IPR018834">
    <property type="entry name" value="DNA/RNA-bd_Est1-type"/>
</dbReference>
<evidence type="ECO:0000256" key="2">
    <source>
        <dbReference type="SAM" id="MobiDB-lite"/>
    </source>
</evidence>
<comment type="caution">
    <text evidence="5">The sequence shown here is derived from an EMBL/GenBank/DDBJ whole genome shotgun (WGS) entry which is preliminary data.</text>
</comment>
<name>A0AAN8RK97_9PEZI</name>
<feature type="compositionally biased region" description="Polar residues" evidence="2">
    <location>
        <begin position="1178"/>
        <end position="1195"/>
    </location>
</feature>
<feature type="compositionally biased region" description="Polar residues" evidence="2">
    <location>
        <begin position="1212"/>
        <end position="1222"/>
    </location>
</feature>
<evidence type="ECO:0000256" key="1">
    <source>
        <dbReference type="RuleBase" id="RU369098"/>
    </source>
</evidence>
<feature type="region of interest" description="Disordered" evidence="2">
    <location>
        <begin position="1"/>
        <end position="55"/>
    </location>
</feature>
<feature type="region of interest" description="Disordered" evidence="2">
    <location>
        <begin position="1105"/>
        <end position="1126"/>
    </location>
</feature>
<evidence type="ECO:0000313" key="5">
    <source>
        <dbReference type="EMBL" id="KAK6350634.1"/>
    </source>
</evidence>
<dbReference type="InterPro" id="IPR045153">
    <property type="entry name" value="Est1/Ebs1-like"/>
</dbReference>
<dbReference type="PANTHER" id="PTHR15696">
    <property type="entry name" value="SMG-7 SUPPRESSOR WITH MORPHOLOGICAL EFFECT ON GENITALIA PROTEIN 7"/>
    <property type="match status" value="1"/>
</dbReference>
<evidence type="ECO:0000259" key="3">
    <source>
        <dbReference type="Pfam" id="PF10373"/>
    </source>
</evidence>
<dbReference type="InterPro" id="IPR011990">
    <property type="entry name" value="TPR-like_helical_dom_sf"/>
</dbReference>
<feature type="region of interest" description="Disordered" evidence="2">
    <location>
        <begin position="1234"/>
        <end position="1301"/>
    </location>
</feature>